<protein>
    <submittedName>
        <fullName evidence="3">Uncharacterized protein</fullName>
    </submittedName>
</protein>
<dbReference type="EMBL" id="JBEPMK010000003">
    <property type="protein sequence ID" value="MET3644227.1"/>
    <property type="molecule type" value="Genomic_DNA"/>
</dbReference>
<proteinExistence type="predicted"/>
<keyword evidence="2" id="KW-0732">Signal</keyword>
<dbReference type="Gene3D" id="3.10.20.130">
    <property type="match status" value="1"/>
</dbReference>
<evidence type="ECO:0000256" key="1">
    <source>
        <dbReference type="SAM" id="MobiDB-lite"/>
    </source>
</evidence>
<organism evidence="3 4">
    <name type="scientific">Streptococcus gallinaceus</name>
    <dbReference type="NCBI Taxonomy" id="165758"/>
    <lineage>
        <taxon>Bacteria</taxon>
        <taxon>Bacillati</taxon>
        <taxon>Bacillota</taxon>
        <taxon>Bacilli</taxon>
        <taxon>Lactobacillales</taxon>
        <taxon>Streptococcaceae</taxon>
        <taxon>Streptococcus</taxon>
    </lineage>
</organism>
<dbReference type="Proteomes" id="UP001549055">
    <property type="component" value="Unassembled WGS sequence"/>
</dbReference>
<keyword evidence="4" id="KW-1185">Reference proteome</keyword>
<accession>A0ABV2JJZ1</accession>
<gene>
    <name evidence="3" type="ORF">ABID27_000851</name>
</gene>
<feature type="compositionally biased region" description="Basic and acidic residues" evidence="1">
    <location>
        <begin position="327"/>
        <end position="336"/>
    </location>
</feature>
<feature type="signal peptide" evidence="2">
    <location>
        <begin position="1"/>
        <end position="21"/>
    </location>
</feature>
<dbReference type="RefSeq" id="WP_354280491.1">
    <property type="nucleotide sequence ID" value="NZ_JBEPMK010000003.1"/>
</dbReference>
<evidence type="ECO:0000313" key="4">
    <source>
        <dbReference type="Proteomes" id="UP001549055"/>
    </source>
</evidence>
<name>A0ABV2JJZ1_9STRE</name>
<reference evidence="3 4" key="1">
    <citation type="submission" date="2024-06" db="EMBL/GenBank/DDBJ databases">
        <title>Genomic Encyclopedia of Type Strains, Phase IV (KMG-IV): sequencing the most valuable type-strain genomes for metagenomic binning, comparative biology and taxonomic classification.</title>
        <authorList>
            <person name="Goeker M."/>
        </authorList>
    </citation>
    <scope>NUCLEOTIDE SEQUENCE [LARGE SCALE GENOMIC DNA]</scope>
    <source>
        <strain evidence="3 4">DSM 15349</strain>
    </source>
</reference>
<comment type="caution">
    <text evidence="3">The sequence shown here is derived from an EMBL/GenBank/DDBJ whole genome shotgun (WGS) entry which is preliminary data.</text>
</comment>
<dbReference type="SUPFAM" id="SSF54328">
    <property type="entry name" value="Staphylokinase/streptokinase"/>
    <property type="match status" value="1"/>
</dbReference>
<feature type="region of interest" description="Disordered" evidence="1">
    <location>
        <begin position="314"/>
        <end position="336"/>
    </location>
</feature>
<evidence type="ECO:0000313" key="3">
    <source>
        <dbReference type="EMBL" id="MET3644227.1"/>
    </source>
</evidence>
<evidence type="ECO:0000256" key="2">
    <source>
        <dbReference type="SAM" id="SignalP"/>
    </source>
</evidence>
<sequence length="336" mass="38073">MKRTLLRNSLVTLTLAGSLLAATTMSQETVHAIGSGSRVDYYEYEGLQIIFSVKGTNALNRAEKRIGYHMQLKLKAGDTVSMQKITEYINLNLNNSVSGMPDCQYEYHFSKFKNPEPKISLEGRNKVGKLIRYEIPITDAGVQLPEYTEIGSLKFALNEEVYYTKTPRDQVKSVKLKASDVVSVEHKLQTTVVKNGIESENKLFEYGINENPFTYTVEAERPEKRQERTINVTMYGNGKNSTKIKSFPITSDKLVSMESIAKALYMQGKLQDKTGEHLRVTKVDMMDEDHYNVYVDRYSGDAISYEYYSQTNPIDESYSTTPYGPKGNDKGLTSEK</sequence>
<feature type="chain" id="PRO_5046632371" evidence="2">
    <location>
        <begin position="22"/>
        <end position="336"/>
    </location>
</feature>
<dbReference type="InterPro" id="IPR036120">
    <property type="entry name" value="SAK/SK_sf"/>
</dbReference>